<dbReference type="PANTHER" id="PTHR30071">
    <property type="entry name" value="HEME EXPORTER PROTEIN C"/>
    <property type="match status" value="1"/>
</dbReference>
<dbReference type="KEGG" id="dcp:RN607_12610"/>
<feature type="transmembrane region" description="Helical" evidence="6">
    <location>
        <begin position="337"/>
        <end position="358"/>
    </location>
</feature>
<keyword evidence="2 6" id="KW-0812">Transmembrane</keyword>
<evidence type="ECO:0000256" key="6">
    <source>
        <dbReference type="SAM" id="Phobius"/>
    </source>
</evidence>
<dbReference type="RefSeq" id="WP_313542962.1">
    <property type="nucleotide sequence ID" value="NZ_CP134880.1"/>
</dbReference>
<evidence type="ECO:0000313" key="8">
    <source>
        <dbReference type="EMBL" id="WNM27030.1"/>
    </source>
</evidence>
<evidence type="ECO:0000256" key="1">
    <source>
        <dbReference type="ARBA" id="ARBA00004141"/>
    </source>
</evidence>
<keyword evidence="5 6" id="KW-0472">Membrane</keyword>
<dbReference type="Pfam" id="PF01578">
    <property type="entry name" value="Cytochrom_C_asm"/>
    <property type="match status" value="1"/>
</dbReference>
<gene>
    <name evidence="8" type="primary">ccsB</name>
    <name evidence="8" type="ORF">RN607_12610</name>
</gene>
<dbReference type="InterPro" id="IPR017562">
    <property type="entry name" value="Cyt_c_biogenesis_CcsA"/>
</dbReference>
<keyword evidence="3" id="KW-0201">Cytochrome c-type biogenesis</keyword>
<feature type="transmembrane region" description="Helical" evidence="6">
    <location>
        <begin position="276"/>
        <end position="295"/>
    </location>
</feature>
<evidence type="ECO:0000256" key="3">
    <source>
        <dbReference type="ARBA" id="ARBA00022748"/>
    </source>
</evidence>
<dbReference type="AlphaFoldDB" id="A0AA96JA38"/>
<dbReference type="NCBIfam" id="TIGR03144">
    <property type="entry name" value="cytochr_II_ccsB"/>
    <property type="match status" value="1"/>
</dbReference>
<reference evidence="8" key="1">
    <citation type="submission" date="2023-09" db="EMBL/GenBank/DDBJ databases">
        <title>Demequina sp. a novel bacteria isolated from Capsicum annuum.</title>
        <authorList>
            <person name="Humaira Z."/>
            <person name="Lee J."/>
            <person name="Cho D."/>
        </authorList>
    </citation>
    <scope>NUCLEOTIDE SEQUENCE</scope>
    <source>
        <strain evidence="8">PMTSA13</strain>
    </source>
</reference>
<evidence type="ECO:0000256" key="2">
    <source>
        <dbReference type="ARBA" id="ARBA00022692"/>
    </source>
</evidence>
<evidence type="ECO:0000256" key="4">
    <source>
        <dbReference type="ARBA" id="ARBA00022989"/>
    </source>
</evidence>
<feature type="transmembrane region" description="Helical" evidence="6">
    <location>
        <begin position="197"/>
        <end position="223"/>
    </location>
</feature>
<dbReference type="InterPro" id="IPR045062">
    <property type="entry name" value="Cyt_c_biogenesis_CcsA/CcmC"/>
</dbReference>
<feature type="transmembrane region" description="Helical" evidence="6">
    <location>
        <begin position="160"/>
        <end position="185"/>
    </location>
</feature>
<name>A0AA96JA38_9MICO</name>
<dbReference type="InterPro" id="IPR002541">
    <property type="entry name" value="Cyt_c_assembly"/>
</dbReference>
<dbReference type="GO" id="GO:0017004">
    <property type="term" value="P:cytochrome complex assembly"/>
    <property type="evidence" value="ECO:0007669"/>
    <property type="project" value="UniProtKB-KW"/>
</dbReference>
<protein>
    <submittedName>
        <fullName evidence="8">C-type cytochrome biogenesis protein CcsB</fullName>
    </submittedName>
</protein>
<sequence length="366" mass="39898">MSPQLLSIITLWAAAALYAVAMVAWSIRLSRVADERIRAREGGVDAPSEVKAEAPVRERVAVGARDGDDAAVAAMASGATSFVVDDGDDSDQPRRSAADRALGAARSAMYMGLVLHVIGLIARFFEADHVPWSNMYGYTITGSLTAVAVFAFVQSRKDITYLGAGVMGFATLTLGLGLTVLYSAADGLRPALQSFWLVIHVSIAIISTGVFVVAFAATVLQLLQYERADGQREVSGGAMSRLGTRGRNVIVRWTQRTRWFEAVPSAQKLEGVAFRLNAVGFVLWTFTVMAGAIWAEHAWGRYWGWDPKEIWSFVIWVLYAAYLHARTTTGWLGRKSAWVSVGAFVALIMNFTIVNLYFQGLHTYAS</sequence>
<comment type="subcellular location">
    <subcellularLocation>
        <location evidence="1">Membrane</location>
        <topology evidence="1">Multi-pass membrane protein</topology>
    </subcellularLocation>
</comment>
<feature type="transmembrane region" description="Helical" evidence="6">
    <location>
        <begin position="6"/>
        <end position="27"/>
    </location>
</feature>
<dbReference type="GO" id="GO:0020037">
    <property type="term" value="F:heme binding"/>
    <property type="evidence" value="ECO:0007669"/>
    <property type="project" value="InterPro"/>
</dbReference>
<dbReference type="EMBL" id="CP134880">
    <property type="protein sequence ID" value="WNM27030.1"/>
    <property type="molecule type" value="Genomic_DNA"/>
</dbReference>
<dbReference type="GO" id="GO:0005886">
    <property type="term" value="C:plasma membrane"/>
    <property type="evidence" value="ECO:0007669"/>
    <property type="project" value="TreeGrafter"/>
</dbReference>
<feature type="transmembrane region" description="Helical" evidence="6">
    <location>
        <begin position="310"/>
        <end position="325"/>
    </location>
</feature>
<organism evidence="8">
    <name type="scientific">Demequina capsici</name>
    <dbReference type="NCBI Taxonomy" id="3075620"/>
    <lineage>
        <taxon>Bacteria</taxon>
        <taxon>Bacillati</taxon>
        <taxon>Actinomycetota</taxon>
        <taxon>Actinomycetes</taxon>
        <taxon>Micrococcales</taxon>
        <taxon>Demequinaceae</taxon>
        <taxon>Demequina</taxon>
    </lineage>
</organism>
<dbReference type="Proteomes" id="UP001303408">
    <property type="component" value="Chromosome"/>
</dbReference>
<evidence type="ECO:0000256" key="5">
    <source>
        <dbReference type="ARBA" id="ARBA00023136"/>
    </source>
</evidence>
<keyword evidence="4 6" id="KW-1133">Transmembrane helix</keyword>
<feature type="transmembrane region" description="Helical" evidence="6">
    <location>
        <begin position="136"/>
        <end position="153"/>
    </location>
</feature>
<accession>A0AA96JA38</accession>
<dbReference type="PANTHER" id="PTHR30071:SF1">
    <property type="entry name" value="CYTOCHROME B_B6 PROTEIN-RELATED"/>
    <property type="match status" value="1"/>
</dbReference>
<proteinExistence type="predicted"/>
<feature type="domain" description="Cytochrome c assembly protein" evidence="7">
    <location>
        <begin position="132"/>
        <end position="362"/>
    </location>
</feature>
<evidence type="ECO:0000259" key="7">
    <source>
        <dbReference type="Pfam" id="PF01578"/>
    </source>
</evidence>
<feature type="transmembrane region" description="Helical" evidence="6">
    <location>
        <begin position="104"/>
        <end position="124"/>
    </location>
</feature>